<dbReference type="PRINTS" id="PR00018">
    <property type="entry name" value="KRINGLE"/>
</dbReference>
<dbReference type="InterPro" id="IPR000152">
    <property type="entry name" value="EGF-type_Asp/Asn_hydroxyl_site"/>
</dbReference>
<dbReference type="Gene3D" id="2.40.20.10">
    <property type="entry name" value="Plasminogen Kringle 4"/>
    <property type="match status" value="1"/>
</dbReference>
<evidence type="ECO:0000256" key="2">
    <source>
        <dbReference type="ARBA" id="ARBA00022572"/>
    </source>
</evidence>
<feature type="domain" description="Kringle" evidence="10">
    <location>
        <begin position="18"/>
        <end position="53"/>
    </location>
</feature>
<dbReference type="Gene3D" id="3.10.100.10">
    <property type="entry name" value="Mannose-Binding Protein A, subunit A"/>
    <property type="match status" value="1"/>
</dbReference>
<dbReference type="PROSITE" id="PS01187">
    <property type="entry name" value="EGF_CA"/>
    <property type="match status" value="1"/>
</dbReference>
<proteinExistence type="predicted"/>
<dbReference type="GO" id="GO:0030424">
    <property type="term" value="C:axon"/>
    <property type="evidence" value="ECO:0007669"/>
    <property type="project" value="TreeGrafter"/>
</dbReference>
<dbReference type="InterPro" id="IPR050633">
    <property type="entry name" value="Neuropilin_MCO_CoagFactor"/>
</dbReference>
<name>A0A2G8KH12_STIJA</name>
<dbReference type="EMBL" id="MRZV01000590">
    <property type="protein sequence ID" value="PIK47288.1"/>
    <property type="molecule type" value="Genomic_DNA"/>
</dbReference>
<dbReference type="InterPro" id="IPR013806">
    <property type="entry name" value="Kringle-like"/>
</dbReference>
<evidence type="ECO:0008006" key="13">
    <source>
        <dbReference type="Google" id="ProtNLM"/>
    </source>
</evidence>
<dbReference type="Pfam" id="PF00754">
    <property type="entry name" value="F5_F8_type_C"/>
    <property type="match status" value="1"/>
</dbReference>
<dbReference type="InterPro" id="IPR049883">
    <property type="entry name" value="NOTCH1_EGF-like"/>
</dbReference>
<evidence type="ECO:0000256" key="7">
    <source>
        <dbReference type="PROSITE-ProRule" id="PRU00121"/>
    </source>
</evidence>
<dbReference type="Pfam" id="PF00051">
    <property type="entry name" value="Kringle"/>
    <property type="match status" value="1"/>
</dbReference>
<dbReference type="SMART" id="SM00231">
    <property type="entry name" value="FA58C"/>
    <property type="match status" value="2"/>
</dbReference>
<dbReference type="GO" id="GO:0045211">
    <property type="term" value="C:postsynaptic membrane"/>
    <property type="evidence" value="ECO:0007669"/>
    <property type="project" value="TreeGrafter"/>
</dbReference>
<dbReference type="PROSITE" id="PS00021">
    <property type="entry name" value="KRINGLE_1"/>
    <property type="match status" value="1"/>
</dbReference>
<organism evidence="11 12">
    <name type="scientific">Stichopus japonicus</name>
    <name type="common">Sea cucumber</name>
    <dbReference type="NCBI Taxonomy" id="307972"/>
    <lineage>
        <taxon>Eukaryota</taxon>
        <taxon>Metazoa</taxon>
        <taxon>Echinodermata</taxon>
        <taxon>Eleutherozoa</taxon>
        <taxon>Echinozoa</taxon>
        <taxon>Holothuroidea</taxon>
        <taxon>Aspidochirotacea</taxon>
        <taxon>Aspidochirotida</taxon>
        <taxon>Stichopodidae</taxon>
        <taxon>Apostichopus</taxon>
    </lineage>
</organism>
<dbReference type="GO" id="GO:0017154">
    <property type="term" value="F:semaphorin receptor activity"/>
    <property type="evidence" value="ECO:0007669"/>
    <property type="project" value="TreeGrafter"/>
</dbReference>
<dbReference type="InterPro" id="IPR018097">
    <property type="entry name" value="EGF_Ca-bd_CS"/>
</dbReference>
<dbReference type="SUPFAM" id="SSF56436">
    <property type="entry name" value="C-type lectin-like"/>
    <property type="match status" value="1"/>
</dbReference>
<evidence type="ECO:0000259" key="10">
    <source>
        <dbReference type="PROSITE" id="PS50070"/>
    </source>
</evidence>
<keyword evidence="1 6" id="KW-0245">EGF-like domain</keyword>
<keyword evidence="2 7" id="KW-0420">Kringle</keyword>
<dbReference type="InterPro" id="IPR001881">
    <property type="entry name" value="EGF-like_Ca-bd_dom"/>
</dbReference>
<dbReference type="InterPro" id="IPR018056">
    <property type="entry name" value="Kringle_CS"/>
</dbReference>
<dbReference type="Gene3D" id="2.10.25.10">
    <property type="entry name" value="Laminin"/>
    <property type="match status" value="1"/>
</dbReference>
<feature type="domain" description="EGF-like" evidence="9">
    <location>
        <begin position="773"/>
        <end position="808"/>
    </location>
</feature>
<dbReference type="PROSITE" id="PS00010">
    <property type="entry name" value="ASX_HYDROXYL"/>
    <property type="match status" value="1"/>
</dbReference>
<dbReference type="SMART" id="SM00181">
    <property type="entry name" value="EGF"/>
    <property type="match status" value="1"/>
</dbReference>
<sequence>MPSLENICRSLVVLVGCFKENFCRNPDGRAKPWCFYTDKDGNLQWKTCAILECTLDSVLHQFRRYPRTYYHDESYAYDSDDLVYGTSYTEENCALNCFNARFTCLSFIFEPVKTPAEKGICKWSSASPNVNRALAELPENPQYDVFVRIDQECDPLKIPSLPEKCSLPVMIRTKATNIEALRYTNLFKYSKLGSNQCWRPTNPNETLTLTLPERYVISGVIVHGCDDDSLGWVKTFSVTSDYNDYPQEIIGIGNAEPRCPSLVTLKNPAYTTVIRVKPETVHIGIAMKVDLLGCRDNDCDDDLGVISKTLPDTAFSSSSSILNDPSQVRYQPFDILRDGTKGWVGEVMDEMKWIQVTYESLQVIRSVVIKGCKEPYPWVTSFKVAYGNEIDDLLWILDGGKSDLAKVFSANFDRNTPNLVSFDEGLIALMIRIYPVTPTGQPCMKMTVIGCPYRNCYGRLGMESGHIEQTQIETSSTNSCHQDGGFRLFGYPHFSTFAITAHSSFPDQFIMIDLLEDHVITAIATQGTFSPSDISQNTFPSYYVFQFQTNNTAVGSTEWQSYRNIDGTIKVFDANKDAFSVVINKLDRPVVATKVQLIYGRNTETDLDVLACLRMELFGCKLNETGNVCGSGGLEIRGSCFGTVQNRSQTACQDIFQSNSHHAIINTEDLRNALYSDFDNLELANYHYYRIGLNLEHFTNGTLNAEFEPFYWYDGSPATYTNFKEEVWVEDYAVTSAALQSFCVYLSLKDSFSWLVFECNTLTITPGTLCQMDIDECHDRNKPCSHVCVNTPGSYYCACPDGFYVNPEQENSCLSLCSFIGYDAFEGNGVCVSLGGTIMTKQEATQECEEIEGALLDSFYTSSIQKDQSLRDVLSRGIWVELPLPEAADVCHVLIGNESFITTNITNCDSRHNFICMRNYPDSFKIDGGCVEERRRSQERCPIENVYYNEGYLSWVASPLFISI</sequence>
<evidence type="ECO:0000259" key="8">
    <source>
        <dbReference type="PROSITE" id="PS50022"/>
    </source>
</evidence>
<dbReference type="PROSITE" id="PS01285">
    <property type="entry name" value="FA58C_1"/>
    <property type="match status" value="1"/>
</dbReference>
<comment type="caution">
    <text evidence="11">The sequence shown here is derived from an EMBL/GenBank/DDBJ whole genome shotgun (WGS) entry which is preliminary data.</text>
</comment>
<reference evidence="11 12" key="1">
    <citation type="journal article" date="2017" name="PLoS Biol.">
        <title>The sea cucumber genome provides insights into morphological evolution and visceral regeneration.</title>
        <authorList>
            <person name="Zhang X."/>
            <person name="Sun L."/>
            <person name="Yuan J."/>
            <person name="Sun Y."/>
            <person name="Gao Y."/>
            <person name="Zhang L."/>
            <person name="Li S."/>
            <person name="Dai H."/>
            <person name="Hamel J.F."/>
            <person name="Liu C."/>
            <person name="Yu Y."/>
            <person name="Liu S."/>
            <person name="Lin W."/>
            <person name="Guo K."/>
            <person name="Jin S."/>
            <person name="Xu P."/>
            <person name="Storey K.B."/>
            <person name="Huan P."/>
            <person name="Zhang T."/>
            <person name="Zhou Y."/>
            <person name="Zhang J."/>
            <person name="Lin C."/>
            <person name="Li X."/>
            <person name="Xing L."/>
            <person name="Huo D."/>
            <person name="Sun M."/>
            <person name="Wang L."/>
            <person name="Mercier A."/>
            <person name="Li F."/>
            <person name="Yang H."/>
            <person name="Xiang J."/>
        </authorList>
    </citation>
    <scope>NUCLEOTIDE SEQUENCE [LARGE SCALE GENOMIC DNA]</scope>
    <source>
        <strain evidence="11">Shaxun</strain>
        <tissue evidence="11">Muscle</tissue>
    </source>
</reference>
<dbReference type="Pfam" id="PF07645">
    <property type="entry name" value="EGF_CA"/>
    <property type="match status" value="1"/>
</dbReference>
<dbReference type="PANTHER" id="PTHR46806:SF2">
    <property type="entry name" value="NEUROPILIN-2"/>
    <property type="match status" value="1"/>
</dbReference>
<dbReference type="Gene3D" id="2.60.120.260">
    <property type="entry name" value="Galactose-binding domain-like"/>
    <property type="match status" value="3"/>
</dbReference>
<dbReference type="GO" id="GO:0007411">
    <property type="term" value="P:axon guidance"/>
    <property type="evidence" value="ECO:0007669"/>
    <property type="project" value="TreeGrafter"/>
</dbReference>
<dbReference type="GO" id="GO:0098978">
    <property type="term" value="C:glutamatergic synapse"/>
    <property type="evidence" value="ECO:0007669"/>
    <property type="project" value="TreeGrafter"/>
</dbReference>
<keyword evidence="4" id="KW-0677">Repeat</keyword>
<evidence type="ECO:0000256" key="1">
    <source>
        <dbReference type="ARBA" id="ARBA00022536"/>
    </source>
</evidence>
<keyword evidence="12" id="KW-1185">Reference proteome</keyword>
<dbReference type="CDD" id="cd00054">
    <property type="entry name" value="EGF_CA"/>
    <property type="match status" value="1"/>
</dbReference>
<feature type="domain" description="F5/8 type C" evidence="8">
    <location>
        <begin position="456"/>
        <end position="620"/>
    </location>
</feature>
<evidence type="ECO:0000259" key="9">
    <source>
        <dbReference type="PROSITE" id="PS50026"/>
    </source>
</evidence>
<gene>
    <name evidence="11" type="ORF">BSL78_15838</name>
</gene>
<dbReference type="InterPro" id="IPR016187">
    <property type="entry name" value="CTDL_fold"/>
</dbReference>
<dbReference type="PROSITE" id="PS50070">
    <property type="entry name" value="KRINGLE_2"/>
    <property type="match status" value="1"/>
</dbReference>
<accession>A0A2G8KH12</accession>
<dbReference type="InterPro" id="IPR038178">
    <property type="entry name" value="Kringle_sf"/>
</dbReference>
<dbReference type="SUPFAM" id="SSF57196">
    <property type="entry name" value="EGF/Laminin"/>
    <property type="match status" value="1"/>
</dbReference>
<dbReference type="Proteomes" id="UP000230750">
    <property type="component" value="Unassembled WGS sequence"/>
</dbReference>
<dbReference type="FunFam" id="2.10.25.10:FF:000038">
    <property type="entry name" value="Fibrillin 2"/>
    <property type="match status" value="1"/>
</dbReference>
<dbReference type="InterPro" id="IPR000001">
    <property type="entry name" value="Kringle"/>
</dbReference>
<dbReference type="InterPro" id="IPR008979">
    <property type="entry name" value="Galactose-bd-like_sf"/>
</dbReference>
<dbReference type="CDD" id="cd00037">
    <property type="entry name" value="CLECT"/>
    <property type="match status" value="1"/>
</dbReference>
<dbReference type="InterPro" id="IPR000421">
    <property type="entry name" value="FA58C"/>
</dbReference>
<evidence type="ECO:0000256" key="4">
    <source>
        <dbReference type="ARBA" id="ARBA00022737"/>
    </source>
</evidence>
<protein>
    <recommendedName>
        <fullName evidence="13">EGF-like domain-containing protein</fullName>
    </recommendedName>
</protein>
<evidence type="ECO:0000256" key="3">
    <source>
        <dbReference type="ARBA" id="ARBA00022729"/>
    </source>
</evidence>
<dbReference type="PROSITE" id="PS50026">
    <property type="entry name" value="EGF_3"/>
    <property type="match status" value="1"/>
</dbReference>
<dbReference type="SMART" id="SM00130">
    <property type="entry name" value="KR"/>
    <property type="match status" value="1"/>
</dbReference>
<evidence type="ECO:0000256" key="5">
    <source>
        <dbReference type="ARBA" id="ARBA00023157"/>
    </source>
</evidence>
<dbReference type="SUPFAM" id="SSF49785">
    <property type="entry name" value="Galactose-binding domain-like"/>
    <property type="match status" value="3"/>
</dbReference>
<feature type="domain" description="F5/8 type C" evidence="8">
    <location>
        <begin position="299"/>
        <end position="451"/>
    </location>
</feature>
<dbReference type="SUPFAM" id="SSF57440">
    <property type="entry name" value="Kringle-like"/>
    <property type="match status" value="1"/>
</dbReference>
<dbReference type="PANTHER" id="PTHR46806">
    <property type="entry name" value="F5/8 TYPE C DOMAIN-CONTAINING PROTEIN"/>
    <property type="match status" value="1"/>
</dbReference>
<dbReference type="InterPro" id="IPR016186">
    <property type="entry name" value="C-type_lectin-like/link_sf"/>
</dbReference>
<evidence type="ECO:0000313" key="11">
    <source>
        <dbReference type="EMBL" id="PIK47288.1"/>
    </source>
</evidence>
<evidence type="ECO:0000256" key="6">
    <source>
        <dbReference type="PROSITE-ProRule" id="PRU00076"/>
    </source>
</evidence>
<dbReference type="PROSITE" id="PS50022">
    <property type="entry name" value="FA58C_3"/>
    <property type="match status" value="2"/>
</dbReference>
<dbReference type="OrthoDB" id="10045365at2759"/>
<dbReference type="GO" id="GO:0005509">
    <property type="term" value="F:calcium ion binding"/>
    <property type="evidence" value="ECO:0007669"/>
    <property type="project" value="InterPro"/>
</dbReference>
<dbReference type="InterPro" id="IPR000742">
    <property type="entry name" value="EGF"/>
</dbReference>
<evidence type="ECO:0000313" key="12">
    <source>
        <dbReference type="Proteomes" id="UP000230750"/>
    </source>
</evidence>
<comment type="caution">
    <text evidence="6">Lacks conserved residue(s) required for the propagation of feature annotation.</text>
</comment>
<dbReference type="SMART" id="SM00179">
    <property type="entry name" value="EGF_CA"/>
    <property type="match status" value="1"/>
</dbReference>
<keyword evidence="5" id="KW-1015">Disulfide bond</keyword>
<keyword evidence="3" id="KW-0732">Signal</keyword>
<dbReference type="AlphaFoldDB" id="A0A2G8KH12"/>